<dbReference type="AlphaFoldDB" id="A0ABD4YWL5"/>
<comment type="caution">
    <text evidence="6">The sequence shown here is derived from an EMBL/GenBank/DDBJ whole genome shotgun (WGS) entry which is preliminary data.</text>
</comment>
<feature type="domain" description="HTH marR-type" evidence="5">
    <location>
        <begin position="31"/>
        <end position="163"/>
    </location>
</feature>
<dbReference type="RefSeq" id="WP_152383897.1">
    <property type="nucleotide sequence ID" value="NZ_CADIKQ010000016.1"/>
</dbReference>
<dbReference type="InterPro" id="IPR036388">
    <property type="entry name" value="WH-like_DNA-bd_sf"/>
</dbReference>
<feature type="compositionally biased region" description="Pro residues" evidence="4">
    <location>
        <begin position="1"/>
        <end position="10"/>
    </location>
</feature>
<dbReference type="GO" id="GO:0003677">
    <property type="term" value="F:DNA binding"/>
    <property type="evidence" value="ECO:0007669"/>
    <property type="project" value="UniProtKB-KW"/>
</dbReference>
<dbReference type="PROSITE" id="PS01117">
    <property type="entry name" value="HTH_MARR_1"/>
    <property type="match status" value="1"/>
</dbReference>
<dbReference type="SMART" id="SM00347">
    <property type="entry name" value="HTH_MARR"/>
    <property type="match status" value="1"/>
</dbReference>
<feature type="region of interest" description="Disordered" evidence="4">
    <location>
        <begin position="1"/>
        <end position="21"/>
    </location>
</feature>
<name>A0ABD4YWL5_9BURK</name>
<keyword evidence="1" id="KW-0805">Transcription regulation</keyword>
<accession>A0ABD4YWL5</accession>
<evidence type="ECO:0000256" key="3">
    <source>
        <dbReference type="ARBA" id="ARBA00023163"/>
    </source>
</evidence>
<dbReference type="GO" id="GO:0006355">
    <property type="term" value="P:regulation of DNA-templated transcription"/>
    <property type="evidence" value="ECO:0007669"/>
    <property type="project" value="UniProtKB-ARBA"/>
</dbReference>
<dbReference type="SUPFAM" id="SSF46785">
    <property type="entry name" value="Winged helix' DNA-binding domain"/>
    <property type="match status" value="1"/>
</dbReference>
<gene>
    <name evidence="6" type="ORF">N5C72_17350</name>
</gene>
<sequence length="174" mass="19439">MTDAPSPPSPASSEPSDAPIHYRNDTRCMAEDNAGYLIKLVYHSLTRMLDQEMAPLDLTAMQWRPLAMVFLGRADTPAELARLNDMDTGAMTRALDRLEAKGLLRRNRSQEDRRVVKIELTELGEAKARLIPANIARALNHHLRGFSTDEVTQLMHFMRRMIANGSASGAAPER</sequence>
<dbReference type="InterPro" id="IPR036390">
    <property type="entry name" value="WH_DNA-bd_sf"/>
</dbReference>
<proteinExistence type="predicted"/>
<dbReference type="PANTHER" id="PTHR42756">
    <property type="entry name" value="TRANSCRIPTIONAL REGULATOR, MARR"/>
    <property type="match status" value="1"/>
</dbReference>
<keyword evidence="2" id="KW-0238">DNA-binding</keyword>
<evidence type="ECO:0000256" key="2">
    <source>
        <dbReference type="ARBA" id="ARBA00023125"/>
    </source>
</evidence>
<dbReference type="Gene3D" id="1.10.10.10">
    <property type="entry name" value="Winged helix-like DNA-binding domain superfamily/Winged helix DNA-binding domain"/>
    <property type="match status" value="1"/>
</dbReference>
<evidence type="ECO:0000256" key="1">
    <source>
        <dbReference type="ARBA" id="ARBA00023015"/>
    </source>
</evidence>
<keyword evidence="3" id="KW-0804">Transcription</keyword>
<evidence type="ECO:0000256" key="4">
    <source>
        <dbReference type="SAM" id="MobiDB-lite"/>
    </source>
</evidence>
<protein>
    <submittedName>
        <fullName evidence="6">MarR family transcriptional regulator</fullName>
    </submittedName>
</protein>
<dbReference type="PROSITE" id="PS50995">
    <property type="entry name" value="HTH_MARR_2"/>
    <property type="match status" value="1"/>
</dbReference>
<dbReference type="EMBL" id="JAOBZK010000024">
    <property type="protein sequence ID" value="MDH1179852.1"/>
    <property type="molecule type" value="Genomic_DNA"/>
</dbReference>
<dbReference type="PANTHER" id="PTHR42756:SF1">
    <property type="entry name" value="TRANSCRIPTIONAL REPRESSOR OF EMRAB OPERON"/>
    <property type="match status" value="1"/>
</dbReference>
<reference evidence="6 7" key="1">
    <citation type="submission" date="2022-09" db="EMBL/GenBank/DDBJ databases">
        <title>Intensive care unit water sources are persistently colonized with multi-drug resistant bacteria and are the site of extensive horizontal gene transfer of antibiotic resistance genes.</title>
        <authorList>
            <person name="Diorio-Toth L."/>
        </authorList>
    </citation>
    <scope>NUCLEOTIDE SEQUENCE [LARGE SCALE GENOMIC DNA]</scope>
    <source>
        <strain evidence="6 7">GD03967</strain>
    </source>
</reference>
<evidence type="ECO:0000313" key="6">
    <source>
        <dbReference type="EMBL" id="MDH1179852.1"/>
    </source>
</evidence>
<dbReference type="InterPro" id="IPR023187">
    <property type="entry name" value="Tscrpt_reg_MarR-type_CS"/>
</dbReference>
<dbReference type="Pfam" id="PF12802">
    <property type="entry name" value="MarR_2"/>
    <property type="match status" value="1"/>
</dbReference>
<dbReference type="Proteomes" id="UP001158644">
    <property type="component" value="Unassembled WGS sequence"/>
</dbReference>
<dbReference type="PRINTS" id="PR00598">
    <property type="entry name" value="HTHMARR"/>
</dbReference>
<organism evidence="6 7">
    <name type="scientific">Achromobacter mucicolens</name>
    <dbReference type="NCBI Taxonomy" id="1389922"/>
    <lineage>
        <taxon>Bacteria</taxon>
        <taxon>Pseudomonadati</taxon>
        <taxon>Pseudomonadota</taxon>
        <taxon>Betaproteobacteria</taxon>
        <taxon>Burkholderiales</taxon>
        <taxon>Alcaligenaceae</taxon>
        <taxon>Achromobacter</taxon>
    </lineage>
</organism>
<evidence type="ECO:0000313" key="7">
    <source>
        <dbReference type="Proteomes" id="UP001158644"/>
    </source>
</evidence>
<evidence type="ECO:0000259" key="5">
    <source>
        <dbReference type="PROSITE" id="PS50995"/>
    </source>
</evidence>
<dbReference type="InterPro" id="IPR000835">
    <property type="entry name" value="HTH_MarR-typ"/>
</dbReference>